<gene>
    <name evidence="2" type="ORF">EVAR_46786_1</name>
</gene>
<keyword evidence="1" id="KW-0812">Transmembrane</keyword>
<keyword evidence="1" id="KW-0472">Membrane</keyword>
<evidence type="ECO:0008006" key="4">
    <source>
        <dbReference type="Google" id="ProtNLM"/>
    </source>
</evidence>
<dbReference type="PANTHER" id="PTHR11161:SF72">
    <property type="entry name" value="FI21449P1"/>
    <property type="match status" value="1"/>
</dbReference>
<accession>A0A4C1XG01</accession>
<sequence length="418" mass="48566">MPRRPSVQVALDLPETKCTLAIRQTTVQKNLKDVQLKTNEVWDRAEWRMRTNPNEEYYQLPAVFEVQDYEKCLSQRENAFCAGAFELSSAGPSQLYDILKKYSANKRHNFNHTRIHRAMCLGPKSDCPVKDNLTESFKECIDKSMFEEYGLRADLMRFDFCRRSGEKPIIDNAGVTFCIYLTIVVVLNVIGTVYDWVLKNSNVNAKGNRWLMAFSLFDNWRRLTSISGGKETRFQNLSCFYGIKTLAMFTEQFAHVMIVICLSLPTNPRIIEEVDSEMKTATSAGRTAVQLRPELIRIHPVHLTTIGILATIFVHLNDGPLWYKQIGMRAERCREMWWHHVLFLNNFHYWADCMPQAWHLAMDFQVYLISSIIMVWILGRGLDPEYILRRLLVASLIMLFAIAYLFELQPQLLTINPE</sequence>
<dbReference type="Proteomes" id="UP000299102">
    <property type="component" value="Unassembled WGS sequence"/>
</dbReference>
<feature type="transmembrane region" description="Helical" evidence="1">
    <location>
        <begin position="172"/>
        <end position="194"/>
    </location>
</feature>
<feature type="transmembrane region" description="Helical" evidence="1">
    <location>
        <begin position="386"/>
        <end position="406"/>
    </location>
</feature>
<reference evidence="2 3" key="1">
    <citation type="journal article" date="2019" name="Commun. Biol.">
        <title>The bagworm genome reveals a unique fibroin gene that provides high tensile strength.</title>
        <authorList>
            <person name="Kono N."/>
            <person name="Nakamura H."/>
            <person name="Ohtoshi R."/>
            <person name="Tomita M."/>
            <person name="Numata K."/>
            <person name="Arakawa K."/>
        </authorList>
    </citation>
    <scope>NUCLEOTIDE SEQUENCE [LARGE SCALE GENOMIC DNA]</scope>
</reference>
<dbReference type="InterPro" id="IPR052728">
    <property type="entry name" value="O2_lipid_transport_reg"/>
</dbReference>
<dbReference type="PANTHER" id="PTHR11161">
    <property type="entry name" value="O-ACYLTRANSFERASE"/>
    <property type="match status" value="1"/>
</dbReference>
<feature type="transmembrane region" description="Helical" evidence="1">
    <location>
        <begin position="298"/>
        <end position="316"/>
    </location>
</feature>
<dbReference type="OrthoDB" id="10265389at2759"/>
<name>A0A4C1XG01_EUMVA</name>
<proteinExistence type="predicted"/>
<keyword evidence="1" id="KW-1133">Transmembrane helix</keyword>
<evidence type="ECO:0000313" key="3">
    <source>
        <dbReference type="Proteomes" id="UP000299102"/>
    </source>
</evidence>
<keyword evidence="3" id="KW-1185">Reference proteome</keyword>
<comment type="caution">
    <text evidence="2">The sequence shown here is derived from an EMBL/GenBank/DDBJ whole genome shotgun (WGS) entry which is preliminary data.</text>
</comment>
<dbReference type="AlphaFoldDB" id="A0A4C1XG01"/>
<evidence type="ECO:0000313" key="2">
    <source>
        <dbReference type="EMBL" id="GBP61135.1"/>
    </source>
</evidence>
<feature type="transmembrane region" description="Helical" evidence="1">
    <location>
        <begin position="357"/>
        <end position="379"/>
    </location>
</feature>
<evidence type="ECO:0000256" key="1">
    <source>
        <dbReference type="SAM" id="Phobius"/>
    </source>
</evidence>
<protein>
    <recommendedName>
        <fullName evidence="4">Nose resistant to fluoxetine protein 6</fullName>
    </recommendedName>
</protein>
<dbReference type="EMBL" id="BGZK01000805">
    <property type="protein sequence ID" value="GBP61135.1"/>
    <property type="molecule type" value="Genomic_DNA"/>
</dbReference>
<organism evidence="2 3">
    <name type="scientific">Eumeta variegata</name>
    <name type="common">Bagworm moth</name>
    <name type="synonym">Eumeta japonica</name>
    <dbReference type="NCBI Taxonomy" id="151549"/>
    <lineage>
        <taxon>Eukaryota</taxon>
        <taxon>Metazoa</taxon>
        <taxon>Ecdysozoa</taxon>
        <taxon>Arthropoda</taxon>
        <taxon>Hexapoda</taxon>
        <taxon>Insecta</taxon>
        <taxon>Pterygota</taxon>
        <taxon>Neoptera</taxon>
        <taxon>Endopterygota</taxon>
        <taxon>Lepidoptera</taxon>
        <taxon>Glossata</taxon>
        <taxon>Ditrysia</taxon>
        <taxon>Tineoidea</taxon>
        <taxon>Psychidae</taxon>
        <taxon>Oiketicinae</taxon>
        <taxon>Eumeta</taxon>
    </lineage>
</organism>